<feature type="domain" description="DUF7702" evidence="2">
    <location>
        <begin position="3"/>
        <end position="246"/>
    </location>
</feature>
<organism evidence="3 4">
    <name type="scientific">Oidiodendron maius (strain Zn)</name>
    <dbReference type="NCBI Taxonomy" id="913774"/>
    <lineage>
        <taxon>Eukaryota</taxon>
        <taxon>Fungi</taxon>
        <taxon>Dikarya</taxon>
        <taxon>Ascomycota</taxon>
        <taxon>Pezizomycotina</taxon>
        <taxon>Leotiomycetes</taxon>
        <taxon>Leotiomycetes incertae sedis</taxon>
        <taxon>Myxotrichaceae</taxon>
        <taxon>Oidiodendron</taxon>
    </lineage>
</organism>
<evidence type="ECO:0000259" key="2">
    <source>
        <dbReference type="Pfam" id="PF24800"/>
    </source>
</evidence>
<evidence type="ECO:0000313" key="3">
    <source>
        <dbReference type="EMBL" id="KIN04960.1"/>
    </source>
</evidence>
<feature type="transmembrane region" description="Helical" evidence="1">
    <location>
        <begin position="113"/>
        <end position="132"/>
    </location>
</feature>
<dbReference type="Pfam" id="PF24800">
    <property type="entry name" value="DUF7702"/>
    <property type="match status" value="1"/>
</dbReference>
<feature type="transmembrane region" description="Helical" evidence="1">
    <location>
        <begin position="72"/>
        <end position="92"/>
    </location>
</feature>
<dbReference type="OrthoDB" id="2560628at2759"/>
<dbReference type="AlphaFoldDB" id="A0A0C3HPL9"/>
<evidence type="ECO:0000313" key="4">
    <source>
        <dbReference type="Proteomes" id="UP000054321"/>
    </source>
</evidence>
<reference evidence="4" key="2">
    <citation type="submission" date="2015-01" db="EMBL/GenBank/DDBJ databases">
        <title>Evolutionary Origins and Diversification of the Mycorrhizal Mutualists.</title>
        <authorList>
            <consortium name="DOE Joint Genome Institute"/>
            <consortium name="Mycorrhizal Genomics Consortium"/>
            <person name="Kohler A."/>
            <person name="Kuo A."/>
            <person name="Nagy L.G."/>
            <person name="Floudas D."/>
            <person name="Copeland A."/>
            <person name="Barry K.W."/>
            <person name="Cichocki N."/>
            <person name="Veneault-Fourrey C."/>
            <person name="LaButti K."/>
            <person name="Lindquist E.A."/>
            <person name="Lipzen A."/>
            <person name="Lundell T."/>
            <person name="Morin E."/>
            <person name="Murat C."/>
            <person name="Riley R."/>
            <person name="Ohm R."/>
            <person name="Sun H."/>
            <person name="Tunlid A."/>
            <person name="Henrissat B."/>
            <person name="Grigoriev I.V."/>
            <person name="Hibbett D.S."/>
            <person name="Martin F."/>
        </authorList>
    </citation>
    <scope>NUCLEOTIDE SEQUENCE [LARGE SCALE GENOMIC DNA]</scope>
    <source>
        <strain evidence="4">Zn</strain>
    </source>
</reference>
<protein>
    <recommendedName>
        <fullName evidence="2">DUF7702 domain-containing protein</fullName>
    </recommendedName>
</protein>
<feature type="transmembrane region" description="Helical" evidence="1">
    <location>
        <begin position="40"/>
        <end position="60"/>
    </location>
</feature>
<feature type="transmembrane region" description="Helical" evidence="1">
    <location>
        <begin position="152"/>
        <end position="171"/>
    </location>
</feature>
<dbReference type="STRING" id="913774.A0A0C3HPL9"/>
<dbReference type="PANTHER" id="PTHR42109:SF2">
    <property type="entry name" value="INTEGRAL MEMBRANE PROTEIN"/>
    <property type="match status" value="1"/>
</dbReference>
<feature type="transmembrane region" description="Helical" evidence="1">
    <location>
        <begin position="183"/>
        <end position="203"/>
    </location>
</feature>
<dbReference type="EMBL" id="KN832872">
    <property type="protein sequence ID" value="KIN04960.1"/>
    <property type="molecule type" value="Genomic_DNA"/>
</dbReference>
<sequence>MAIGYREGVSIGELAVYSPALLIAIYLSIRHGFGRSAGWMFLIIFCLARIIGAAMQLATISSPENISLYTGYAILQNVGLSPLMLATLGLLSRLVDNINQTRQTLISTRFFKLVELIIMVGLILGIVGGVNASNDYVNTHIFVPTSLNKAGTSLFIVSYLAIIISTILLSFSISHATHGEKRILFAVALSLPFLLVRLVYSIISTFTKNKNFNLMTGSITILLCVAFIEELIVVILFEGVGLTLSQVPRDAVGEGAPMVYDASGVPHAAASAQSTPSGAGSKALKIFKMTIIGRIVMALIPARDNDVEMQKFLKK</sequence>
<gene>
    <name evidence="3" type="ORF">OIDMADRAFT_39409</name>
</gene>
<dbReference type="HOGENOM" id="CLU_064985_0_2_1"/>
<feature type="transmembrane region" description="Helical" evidence="1">
    <location>
        <begin position="14"/>
        <end position="33"/>
    </location>
</feature>
<dbReference type="PANTHER" id="PTHR42109">
    <property type="entry name" value="UNPLACED GENOMIC SCAFFOLD UM_SCAF_CONTIG_1.265, WHOLE GENOME SHOTGUN SEQUENCE"/>
    <property type="match status" value="1"/>
</dbReference>
<evidence type="ECO:0000256" key="1">
    <source>
        <dbReference type="SAM" id="Phobius"/>
    </source>
</evidence>
<proteinExistence type="predicted"/>
<accession>A0A0C3HPL9</accession>
<dbReference type="Proteomes" id="UP000054321">
    <property type="component" value="Unassembled WGS sequence"/>
</dbReference>
<keyword evidence="1" id="KW-1133">Transmembrane helix</keyword>
<keyword evidence="4" id="KW-1185">Reference proteome</keyword>
<keyword evidence="1" id="KW-0812">Transmembrane</keyword>
<dbReference type="InterPro" id="IPR056119">
    <property type="entry name" value="DUF7702"/>
</dbReference>
<feature type="transmembrane region" description="Helical" evidence="1">
    <location>
        <begin position="215"/>
        <end position="237"/>
    </location>
</feature>
<keyword evidence="1" id="KW-0472">Membrane</keyword>
<dbReference type="InParanoid" id="A0A0C3HPL9"/>
<reference evidence="3 4" key="1">
    <citation type="submission" date="2014-04" db="EMBL/GenBank/DDBJ databases">
        <authorList>
            <consortium name="DOE Joint Genome Institute"/>
            <person name="Kuo A."/>
            <person name="Martino E."/>
            <person name="Perotto S."/>
            <person name="Kohler A."/>
            <person name="Nagy L.G."/>
            <person name="Floudas D."/>
            <person name="Copeland A."/>
            <person name="Barry K.W."/>
            <person name="Cichocki N."/>
            <person name="Veneault-Fourrey C."/>
            <person name="LaButti K."/>
            <person name="Lindquist E.A."/>
            <person name="Lipzen A."/>
            <person name="Lundell T."/>
            <person name="Morin E."/>
            <person name="Murat C."/>
            <person name="Sun H."/>
            <person name="Tunlid A."/>
            <person name="Henrissat B."/>
            <person name="Grigoriev I.V."/>
            <person name="Hibbett D.S."/>
            <person name="Martin F."/>
            <person name="Nordberg H.P."/>
            <person name="Cantor M.N."/>
            <person name="Hua S.X."/>
        </authorList>
    </citation>
    <scope>NUCLEOTIDE SEQUENCE [LARGE SCALE GENOMIC DNA]</scope>
    <source>
        <strain evidence="3 4">Zn</strain>
    </source>
</reference>
<name>A0A0C3HPL9_OIDMZ</name>